<feature type="domain" description="Tyr recombinase" evidence="5">
    <location>
        <begin position="350"/>
        <end position="535"/>
    </location>
</feature>
<gene>
    <name evidence="6" type="ORF">SAMEA3752557_01925</name>
</gene>
<dbReference type="SUPFAM" id="SSF56349">
    <property type="entry name" value="DNA breaking-rejoining enzymes"/>
    <property type="match status" value="1"/>
</dbReference>
<keyword evidence="2" id="KW-0229">DNA integration</keyword>
<keyword evidence="4" id="KW-0233">DNA recombination</keyword>
<dbReference type="Gene3D" id="1.10.150.130">
    <property type="match status" value="1"/>
</dbReference>
<dbReference type="InterPro" id="IPR002104">
    <property type="entry name" value="Integrase_catalytic"/>
</dbReference>
<dbReference type="GO" id="GO:0006310">
    <property type="term" value="P:DNA recombination"/>
    <property type="evidence" value="ECO:0007669"/>
    <property type="project" value="UniProtKB-KW"/>
</dbReference>
<reference evidence="6 7" key="1">
    <citation type="submission" date="2018-06" db="EMBL/GenBank/DDBJ databases">
        <authorList>
            <consortium name="Pathogen Informatics"/>
            <person name="Doyle S."/>
        </authorList>
    </citation>
    <scope>NUCLEOTIDE SEQUENCE [LARGE SCALE GENOMIC DNA]</scope>
    <source>
        <strain evidence="6 7">VREC0535</strain>
    </source>
</reference>
<sequence length="541" mass="62526">MGYTNGCSIPYTLRRNGIYYVYFRFTECRFFRCSLGTDSPRRCRFIISRLTPYISLFRLGRIGRAQFLTIIKTMKKLTTQDIDLFVADMNAEVLQYVETIPGEARVERLNNKEPTPIEFREGFNLLFQQHYQNALYCGKESLVENYFMRALSSAFDIQGMEEEIASAAANYTVLLLQSLDAHSAFWRKDISRYSQIVASIKQNVTASSAVQSAVSEGSNQCILTLADAWERFVKYKSDWTLKVRQENEKYYEVIETVLGADTIVNTITRRDIKNLLEMVAGLPQRNKKPYNRMTIQECLDADDIPEEDLVSSRTVNGYLKLCQGLFAYLVKEEDILESSPTNGVKFEAKSHSYGIYHLTEMRKLVSHFAMLEDWKKWVFLLLAYTGARRSEITALKVSDIRLDADSQRHYIMIQDSKTDAGIRQVPLSLRLINMNFLDYLKDKDPDAKLFPQVTNKTQLTRIFHSIREELGIPYLDDFKRRRIIHSLRHTFITEAAKTNTLPLVQRTVGHEISRTGQTQVYIHEFNVAALLPVIDGIDWLK</sequence>
<dbReference type="Proteomes" id="UP000250671">
    <property type="component" value="Unassembled WGS sequence"/>
</dbReference>
<dbReference type="PANTHER" id="PTHR30349:SF41">
    <property type="entry name" value="INTEGRASE_RECOMBINASE PROTEIN MJ0367-RELATED"/>
    <property type="match status" value="1"/>
</dbReference>
<evidence type="ECO:0000313" key="7">
    <source>
        <dbReference type="Proteomes" id="UP000250671"/>
    </source>
</evidence>
<evidence type="ECO:0000256" key="2">
    <source>
        <dbReference type="ARBA" id="ARBA00022908"/>
    </source>
</evidence>
<evidence type="ECO:0000313" key="6">
    <source>
        <dbReference type="EMBL" id="SQP81710.1"/>
    </source>
</evidence>
<name>A0A2Y8JF68_ECOLX</name>
<dbReference type="PROSITE" id="PS51898">
    <property type="entry name" value="TYR_RECOMBINASE"/>
    <property type="match status" value="1"/>
</dbReference>
<dbReference type="GO" id="GO:0015074">
    <property type="term" value="P:DNA integration"/>
    <property type="evidence" value="ECO:0007669"/>
    <property type="project" value="UniProtKB-KW"/>
</dbReference>
<dbReference type="GO" id="GO:0003677">
    <property type="term" value="F:DNA binding"/>
    <property type="evidence" value="ECO:0007669"/>
    <property type="project" value="UniProtKB-KW"/>
</dbReference>
<dbReference type="Gene3D" id="1.10.443.10">
    <property type="entry name" value="Intergrase catalytic core"/>
    <property type="match status" value="1"/>
</dbReference>
<keyword evidence="3" id="KW-0238">DNA-binding</keyword>
<evidence type="ECO:0000256" key="1">
    <source>
        <dbReference type="ARBA" id="ARBA00008857"/>
    </source>
</evidence>
<organism evidence="6 7">
    <name type="scientific">Escherichia coli</name>
    <dbReference type="NCBI Taxonomy" id="562"/>
    <lineage>
        <taxon>Bacteria</taxon>
        <taxon>Pseudomonadati</taxon>
        <taxon>Pseudomonadota</taxon>
        <taxon>Gammaproteobacteria</taxon>
        <taxon>Enterobacterales</taxon>
        <taxon>Enterobacteriaceae</taxon>
        <taxon>Escherichia</taxon>
    </lineage>
</organism>
<evidence type="ECO:0000256" key="4">
    <source>
        <dbReference type="ARBA" id="ARBA00023172"/>
    </source>
</evidence>
<dbReference type="InterPro" id="IPR010998">
    <property type="entry name" value="Integrase_recombinase_N"/>
</dbReference>
<accession>A0A2Y8JF68</accession>
<dbReference type="InterPro" id="IPR050090">
    <property type="entry name" value="Tyrosine_recombinase_XerCD"/>
</dbReference>
<protein>
    <submittedName>
        <fullName evidence="6">Integrase</fullName>
    </submittedName>
</protein>
<evidence type="ECO:0000256" key="3">
    <source>
        <dbReference type="ARBA" id="ARBA00023125"/>
    </source>
</evidence>
<proteinExistence type="inferred from homology"/>
<dbReference type="Pfam" id="PF00589">
    <property type="entry name" value="Phage_integrase"/>
    <property type="match status" value="1"/>
</dbReference>
<dbReference type="InterPro" id="IPR011010">
    <property type="entry name" value="DNA_brk_join_enz"/>
</dbReference>
<dbReference type="InterPro" id="IPR013762">
    <property type="entry name" value="Integrase-like_cat_sf"/>
</dbReference>
<evidence type="ECO:0000259" key="5">
    <source>
        <dbReference type="PROSITE" id="PS51898"/>
    </source>
</evidence>
<comment type="similarity">
    <text evidence="1">Belongs to the 'phage' integrase family.</text>
</comment>
<dbReference type="EMBL" id="UCZA01000009">
    <property type="protein sequence ID" value="SQP81710.1"/>
    <property type="molecule type" value="Genomic_DNA"/>
</dbReference>
<dbReference type="AlphaFoldDB" id="A0A2Y8JF68"/>
<dbReference type="PANTHER" id="PTHR30349">
    <property type="entry name" value="PHAGE INTEGRASE-RELATED"/>
    <property type="match status" value="1"/>
</dbReference>